<reference evidence="2" key="2">
    <citation type="submission" date="2023-04" db="EMBL/GenBank/DDBJ databases">
        <authorList>
            <person name="Sun J.-Q."/>
        </authorList>
    </citation>
    <scope>NUCLEOTIDE SEQUENCE</scope>
    <source>
        <strain evidence="2">CC-YY355</strain>
    </source>
</reference>
<evidence type="ECO:0000313" key="3">
    <source>
        <dbReference type="Proteomes" id="UP001160550"/>
    </source>
</evidence>
<accession>A0ABT6MNW9</accession>
<dbReference type="Proteomes" id="UP001160550">
    <property type="component" value="Unassembled WGS sequence"/>
</dbReference>
<organism evidence="2 3">
    <name type="scientific">Luteimonas composti</name>
    <dbReference type="NCBI Taxonomy" id="398257"/>
    <lineage>
        <taxon>Bacteria</taxon>
        <taxon>Pseudomonadati</taxon>
        <taxon>Pseudomonadota</taxon>
        <taxon>Gammaproteobacteria</taxon>
        <taxon>Lysobacterales</taxon>
        <taxon>Lysobacteraceae</taxon>
        <taxon>Luteimonas</taxon>
    </lineage>
</organism>
<keyword evidence="1" id="KW-0812">Transmembrane</keyword>
<comment type="caution">
    <text evidence="2">The sequence shown here is derived from an EMBL/GenBank/DDBJ whole genome shotgun (WGS) entry which is preliminary data.</text>
</comment>
<proteinExistence type="predicted"/>
<dbReference type="EMBL" id="JARYGX010000009">
    <property type="protein sequence ID" value="MDH7452277.1"/>
    <property type="molecule type" value="Genomic_DNA"/>
</dbReference>
<dbReference type="RefSeq" id="WP_280941477.1">
    <property type="nucleotide sequence ID" value="NZ_JARYGX010000009.1"/>
</dbReference>
<evidence type="ECO:0008006" key="4">
    <source>
        <dbReference type="Google" id="ProtNLM"/>
    </source>
</evidence>
<gene>
    <name evidence="2" type="ORF">QF205_04155</name>
</gene>
<keyword evidence="3" id="KW-1185">Reference proteome</keyword>
<sequence>MNTRPSHPTAPGPVADRDWQAQEQALASPSHRADALLARALRSQPLPEPPPGFAAAVAALAASTPAPRPADAGLERSLLNALLAILALSTLATLGYFGGQWWALASQALGSGAAQWALLGAGCLLLSWLPEAARRLRGPDRAAIA</sequence>
<evidence type="ECO:0000313" key="2">
    <source>
        <dbReference type="EMBL" id="MDH7452277.1"/>
    </source>
</evidence>
<feature type="transmembrane region" description="Helical" evidence="1">
    <location>
        <begin position="78"/>
        <end position="97"/>
    </location>
</feature>
<evidence type="ECO:0000256" key="1">
    <source>
        <dbReference type="SAM" id="Phobius"/>
    </source>
</evidence>
<protein>
    <recommendedName>
        <fullName evidence="4">DUF2157 domain-containing protein</fullName>
    </recommendedName>
</protein>
<name>A0ABT6MNW9_9GAMM</name>
<feature type="transmembrane region" description="Helical" evidence="1">
    <location>
        <begin position="109"/>
        <end position="129"/>
    </location>
</feature>
<keyword evidence="1" id="KW-1133">Transmembrane helix</keyword>
<keyword evidence="1" id="KW-0472">Membrane</keyword>
<reference evidence="2" key="1">
    <citation type="journal article" date="2007" name="Int. J. Syst. Evol. Microbiol.">
        <title>Luteimonas composti sp. nov., a moderately thermophilic bacterium isolated from food waste.</title>
        <authorList>
            <person name="Young C.C."/>
            <person name="Kampfer P."/>
            <person name="Chen W.M."/>
            <person name="Yen W.S."/>
            <person name="Arun A.B."/>
            <person name="Lai W.A."/>
            <person name="Shen F.T."/>
            <person name="Rekha P.D."/>
            <person name="Lin K.Y."/>
            <person name="Chou J.H."/>
        </authorList>
    </citation>
    <scope>NUCLEOTIDE SEQUENCE</scope>
    <source>
        <strain evidence="2">CC-YY355</strain>
    </source>
</reference>